<evidence type="ECO:0000256" key="4">
    <source>
        <dbReference type="ARBA" id="ARBA00022989"/>
    </source>
</evidence>
<accession>A0ABP9ULV7</accession>
<dbReference type="InterPro" id="IPR050833">
    <property type="entry name" value="Poly_Biosynth_Transport"/>
</dbReference>
<feature type="transmembrane region" description="Helical" evidence="6">
    <location>
        <begin position="25"/>
        <end position="45"/>
    </location>
</feature>
<keyword evidence="3 6" id="KW-0812">Transmembrane</keyword>
<name>A0ABP9ULV7_9DEIO</name>
<dbReference type="InterPro" id="IPR002797">
    <property type="entry name" value="Polysacc_synth"/>
</dbReference>
<evidence type="ECO:0000256" key="2">
    <source>
        <dbReference type="ARBA" id="ARBA00022475"/>
    </source>
</evidence>
<dbReference type="EMBL" id="BAABQU010000044">
    <property type="protein sequence ID" value="GAA5441302.1"/>
    <property type="molecule type" value="Genomic_DNA"/>
</dbReference>
<dbReference type="Pfam" id="PF01943">
    <property type="entry name" value="Polysacc_synt"/>
    <property type="match status" value="1"/>
</dbReference>
<reference evidence="7 8" key="1">
    <citation type="submission" date="2024-02" db="EMBL/GenBank/DDBJ databases">
        <title>Deinococcus caeni NBRC 101312.</title>
        <authorList>
            <person name="Ichikawa N."/>
            <person name="Katano-Makiyama Y."/>
            <person name="Hidaka K."/>
        </authorList>
    </citation>
    <scope>NUCLEOTIDE SEQUENCE [LARGE SCALE GENOMIC DNA]</scope>
    <source>
        <strain evidence="7 8">NBRC 101312</strain>
    </source>
</reference>
<evidence type="ECO:0008006" key="9">
    <source>
        <dbReference type="Google" id="ProtNLM"/>
    </source>
</evidence>
<evidence type="ECO:0000256" key="3">
    <source>
        <dbReference type="ARBA" id="ARBA00022692"/>
    </source>
</evidence>
<proteinExistence type="predicted"/>
<sequence>MISRLLRAYTGFKTNLPAIFNSQSAWMLIGFSAKAILQLISFIYLARILGVGQYGSFIAILSTTSILASLLDFGVYSVIISKFSKGENVRFIIGSAVSNLLIGFSIGILAIILLWRVMFYDYSLVSCILLITSAFLGDRIQMLYSAISLSTSKNKRAAILEIINWTLRLCLVGLLFILDGGEFTWTVLYTAQSLLIGLGSFYLIVREFGSPRFSKKIDITDIKQGLGFSIGNLAKTMYSDLDKVLLSRLASAESVGVFSVASRFVNLIYLPLHALFGSTYKKFFEFGAINFRSTFMFATKLLPVSLLYGIVSGLLIYAFGPLVPKILGNSFAGSASALQLLSITLVAQACQQPFADVFSGTGKQSIRNLVQIFVLILSILLNITLIRVLDWRGACLASIISQFTSLGLFIFISMKYLREDGGNKI</sequence>
<feature type="transmembrane region" description="Helical" evidence="6">
    <location>
        <begin position="368"/>
        <end position="385"/>
    </location>
</feature>
<comment type="caution">
    <text evidence="7">The sequence shown here is derived from an EMBL/GenBank/DDBJ whole genome shotgun (WGS) entry which is preliminary data.</text>
</comment>
<keyword evidence="5 6" id="KW-0472">Membrane</keyword>
<evidence type="ECO:0000256" key="6">
    <source>
        <dbReference type="SAM" id="Phobius"/>
    </source>
</evidence>
<evidence type="ECO:0000256" key="1">
    <source>
        <dbReference type="ARBA" id="ARBA00004651"/>
    </source>
</evidence>
<dbReference type="Proteomes" id="UP001423409">
    <property type="component" value="Unassembled WGS sequence"/>
</dbReference>
<gene>
    <name evidence="7" type="ORF">Dcae01_02838</name>
</gene>
<feature type="transmembrane region" description="Helical" evidence="6">
    <location>
        <begin position="301"/>
        <end position="320"/>
    </location>
</feature>
<feature type="transmembrane region" description="Helical" evidence="6">
    <location>
        <begin position="183"/>
        <end position="205"/>
    </location>
</feature>
<evidence type="ECO:0000313" key="7">
    <source>
        <dbReference type="EMBL" id="GAA5441302.1"/>
    </source>
</evidence>
<evidence type="ECO:0000313" key="8">
    <source>
        <dbReference type="Proteomes" id="UP001423409"/>
    </source>
</evidence>
<protein>
    <recommendedName>
        <fullName evidence="9">Polysaccharide biosynthesis protein</fullName>
    </recommendedName>
</protein>
<keyword evidence="4 6" id="KW-1133">Transmembrane helix</keyword>
<feature type="transmembrane region" description="Helical" evidence="6">
    <location>
        <begin position="158"/>
        <end position="177"/>
    </location>
</feature>
<dbReference type="PANTHER" id="PTHR30250">
    <property type="entry name" value="PST FAMILY PREDICTED COLANIC ACID TRANSPORTER"/>
    <property type="match status" value="1"/>
</dbReference>
<feature type="transmembrane region" description="Helical" evidence="6">
    <location>
        <begin position="57"/>
        <end position="79"/>
    </location>
</feature>
<organism evidence="7 8">
    <name type="scientific">Deinococcus caeni</name>
    <dbReference type="NCBI Taxonomy" id="569127"/>
    <lineage>
        <taxon>Bacteria</taxon>
        <taxon>Thermotogati</taxon>
        <taxon>Deinococcota</taxon>
        <taxon>Deinococci</taxon>
        <taxon>Deinococcales</taxon>
        <taxon>Deinococcaceae</taxon>
        <taxon>Deinococcus</taxon>
    </lineage>
</organism>
<feature type="transmembrane region" description="Helical" evidence="6">
    <location>
        <begin position="119"/>
        <end position="137"/>
    </location>
</feature>
<comment type="subcellular location">
    <subcellularLocation>
        <location evidence="1">Cell membrane</location>
        <topology evidence="1">Multi-pass membrane protein</topology>
    </subcellularLocation>
</comment>
<evidence type="ECO:0000256" key="5">
    <source>
        <dbReference type="ARBA" id="ARBA00023136"/>
    </source>
</evidence>
<keyword evidence="2" id="KW-1003">Cell membrane</keyword>
<dbReference type="PANTHER" id="PTHR30250:SF11">
    <property type="entry name" value="O-ANTIGEN TRANSPORTER-RELATED"/>
    <property type="match status" value="1"/>
</dbReference>
<feature type="transmembrane region" description="Helical" evidence="6">
    <location>
        <begin position="391"/>
        <end position="412"/>
    </location>
</feature>
<dbReference type="RefSeq" id="WP_345446472.1">
    <property type="nucleotide sequence ID" value="NZ_BAABQU010000044.1"/>
</dbReference>
<keyword evidence="8" id="KW-1185">Reference proteome</keyword>
<feature type="transmembrane region" description="Helical" evidence="6">
    <location>
        <begin position="91"/>
        <end position="113"/>
    </location>
</feature>